<comment type="caution">
    <text evidence="2">The sequence shown here is derived from an EMBL/GenBank/DDBJ whole genome shotgun (WGS) entry which is preliminary data.</text>
</comment>
<feature type="domain" description="2,4-diaminopentanoate dehydrogenase C-terminal" evidence="1">
    <location>
        <begin position="141"/>
        <end position="338"/>
    </location>
</feature>
<sequence>MAPYRVVQWSTGNIGKRALGALLDRDDFDVVGVHAFGPDKVGRDAGELAEQGAIGVAATDDADALIGLRPDCVCYMPRAIDYDLVFKMLRAGINVVTTGDFLTGTHHPVELPALEEAAHRGGATFLGTGFEPGFINVVAGFLTGACRRVDKVTLVETLDCTTYPVWDVWKVLGFGKTPREPVTHIDPATQRYGLGYFETLDMIAAMLGVELDAKEAFVEPAVLTRDLDLGWVAFGEGTIGGQRRTYRGLLGGRPVVELAICWTMSNDALDPQWSDPEGFSVVIEGRPRVDATIRFGEPGQDAMTVLMDSTAVAAVNSIPFLCDARPGVITPIDLPITGSVGALRV</sequence>
<dbReference type="AlphaFoldDB" id="A0A1A2VPI2"/>
<dbReference type="InterPro" id="IPR045760">
    <property type="entry name" value="DAP_DH_C"/>
</dbReference>
<evidence type="ECO:0000259" key="1">
    <source>
        <dbReference type="Pfam" id="PF19328"/>
    </source>
</evidence>
<reference evidence="2 3" key="1">
    <citation type="submission" date="2016-06" db="EMBL/GenBank/DDBJ databases">
        <authorList>
            <person name="Kjaerup R.B."/>
            <person name="Dalgaard T.S."/>
            <person name="Juul-Madsen H.R."/>
        </authorList>
    </citation>
    <scope>NUCLEOTIDE SEQUENCE [LARGE SCALE GENOMIC DNA]</scope>
    <source>
        <strain evidence="2 3">E2838</strain>
    </source>
</reference>
<gene>
    <name evidence="2" type="ORF">A5679_16720</name>
</gene>
<accession>A0A1A2VPI2</accession>
<protein>
    <submittedName>
        <fullName evidence="2">Dihydrodipicolinate reductase</fullName>
    </submittedName>
</protein>
<dbReference type="RefSeq" id="WP_067305521.1">
    <property type="nucleotide sequence ID" value="NZ_LZJY01000206.1"/>
</dbReference>
<dbReference type="EMBL" id="LZJY01000206">
    <property type="protein sequence ID" value="OBI03239.1"/>
    <property type="molecule type" value="Genomic_DNA"/>
</dbReference>
<evidence type="ECO:0000313" key="2">
    <source>
        <dbReference type="EMBL" id="OBI03239.1"/>
    </source>
</evidence>
<dbReference type="Proteomes" id="UP000092207">
    <property type="component" value="Unassembled WGS sequence"/>
</dbReference>
<dbReference type="CDD" id="cd24146">
    <property type="entry name" value="nat-AmDH_N_like"/>
    <property type="match status" value="1"/>
</dbReference>
<dbReference type="InterPro" id="IPR036291">
    <property type="entry name" value="NAD(P)-bd_dom_sf"/>
</dbReference>
<organism evidence="2 3">
    <name type="scientific">Mycobacterium scrofulaceum</name>
    <dbReference type="NCBI Taxonomy" id="1783"/>
    <lineage>
        <taxon>Bacteria</taxon>
        <taxon>Bacillati</taxon>
        <taxon>Actinomycetota</taxon>
        <taxon>Actinomycetes</taxon>
        <taxon>Mycobacteriales</taxon>
        <taxon>Mycobacteriaceae</taxon>
        <taxon>Mycobacterium</taxon>
    </lineage>
</organism>
<evidence type="ECO:0000313" key="3">
    <source>
        <dbReference type="Proteomes" id="UP000092207"/>
    </source>
</evidence>
<dbReference type="SUPFAM" id="SSF51735">
    <property type="entry name" value="NAD(P)-binding Rossmann-fold domains"/>
    <property type="match status" value="1"/>
</dbReference>
<dbReference type="Pfam" id="PF19328">
    <property type="entry name" value="DAP_DH_C"/>
    <property type="match status" value="1"/>
</dbReference>
<dbReference type="Gene3D" id="3.40.50.720">
    <property type="entry name" value="NAD(P)-binding Rossmann-like Domain"/>
    <property type="match status" value="1"/>
</dbReference>
<name>A0A1A2VPI2_MYCSC</name>
<proteinExistence type="predicted"/>